<dbReference type="Pfam" id="PF01476">
    <property type="entry name" value="LysM"/>
    <property type="match status" value="1"/>
</dbReference>
<feature type="domain" description="LysM" evidence="1">
    <location>
        <begin position="144"/>
        <end position="189"/>
    </location>
</feature>
<gene>
    <name evidence="2" type="primary">safA</name>
    <name evidence="2" type="ORF">H9787_01830</name>
</gene>
<dbReference type="AlphaFoldDB" id="A0A9D2LGZ6"/>
<dbReference type="InterPro" id="IPR014248">
    <property type="entry name" value="Spore_coat_assembly_SafA"/>
</dbReference>
<reference evidence="2" key="1">
    <citation type="journal article" date="2021" name="PeerJ">
        <title>Extensive microbial diversity within the chicken gut microbiome revealed by metagenomics and culture.</title>
        <authorList>
            <person name="Gilroy R."/>
            <person name="Ravi A."/>
            <person name="Getino M."/>
            <person name="Pursley I."/>
            <person name="Horton D.L."/>
            <person name="Alikhan N.F."/>
            <person name="Baker D."/>
            <person name="Gharbi K."/>
            <person name="Hall N."/>
            <person name="Watson M."/>
            <person name="Adriaenssens E.M."/>
            <person name="Foster-Nyarko E."/>
            <person name="Jarju S."/>
            <person name="Secka A."/>
            <person name="Antonio M."/>
            <person name="Oren A."/>
            <person name="Chaudhuri R.R."/>
            <person name="La Ragione R."/>
            <person name="Hildebrand F."/>
            <person name="Pallen M.J."/>
        </authorList>
    </citation>
    <scope>NUCLEOTIDE SEQUENCE</scope>
    <source>
        <strain evidence="2">ChiBcec18-1249</strain>
    </source>
</reference>
<dbReference type="SUPFAM" id="SSF54106">
    <property type="entry name" value="LysM domain"/>
    <property type="match status" value="1"/>
</dbReference>
<dbReference type="NCBIfam" id="TIGR02899">
    <property type="entry name" value="spore_safA"/>
    <property type="match status" value="1"/>
</dbReference>
<sequence>MRYKDYTWPHNPETYAVEYRRQVAAHKVPLGGYCLQDLGRTCRILRGEGTFAGERAYEEFRTLAEVFDQTGPGLLVHPVWRTVSAYFVTLELLEEPMPDYVRYSFSFWEDGTASGGGLTEVAVETGTSGGGTGDGTASAGGQTAVYTVRKGDTLWGIAGRYGVALTDLIAANPQIKNPNLIYPGDQVRIP</sequence>
<dbReference type="SMART" id="SM00257">
    <property type="entry name" value="LysM"/>
    <property type="match status" value="1"/>
</dbReference>
<dbReference type="Gene3D" id="3.10.350.10">
    <property type="entry name" value="LysM domain"/>
    <property type="match status" value="1"/>
</dbReference>
<dbReference type="CDD" id="cd00118">
    <property type="entry name" value="LysM"/>
    <property type="match status" value="1"/>
</dbReference>
<comment type="caution">
    <text evidence="2">The sequence shown here is derived from an EMBL/GenBank/DDBJ whole genome shotgun (WGS) entry which is preliminary data.</text>
</comment>
<reference evidence="2" key="2">
    <citation type="submission" date="2021-04" db="EMBL/GenBank/DDBJ databases">
        <authorList>
            <person name="Gilroy R."/>
        </authorList>
    </citation>
    <scope>NUCLEOTIDE SEQUENCE</scope>
    <source>
        <strain evidence="2">ChiBcec18-1249</strain>
    </source>
</reference>
<evidence type="ECO:0000259" key="1">
    <source>
        <dbReference type="PROSITE" id="PS51782"/>
    </source>
</evidence>
<dbReference type="Pfam" id="PF07157">
    <property type="entry name" value="DNA_circ_N"/>
    <property type="match status" value="1"/>
</dbReference>
<dbReference type="InterPro" id="IPR052196">
    <property type="entry name" value="Bact_Kbp"/>
</dbReference>
<dbReference type="InterPro" id="IPR009826">
    <property type="entry name" value="DNA_circ_N"/>
</dbReference>
<dbReference type="Proteomes" id="UP000823824">
    <property type="component" value="Unassembled WGS sequence"/>
</dbReference>
<dbReference type="EMBL" id="DWZJ01000013">
    <property type="protein sequence ID" value="HJB12434.1"/>
    <property type="molecule type" value="Genomic_DNA"/>
</dbReference>
<dbReference type="InterPro" id="IPR018392">
    <property type="entry name" value="LysM"/>
</dbReference>
<dbReference type="PANTHER" id="PTHR34700">
    <property type="entry name" value="POTASSIUM BINDING PROTEIN KBP"/>
    <property type="match status" value="1"/>
</dbReference>
<accession>A0A9D2LGZ6</accession>
<dbReference type="PANTHER" id="PTHR34700:SF4">
    <property type="entry name" value="PHAGE-LIKE ELEMENT PBSX PROTEIN XKDP"/>
    <property type="match status" value="1"/>
</dbReference>
<dbReference type="PROSITE" id="PS51782">
    <property type="entry name" value="LYSM"/>
    <property type="match status" value="1"/>
</dbReference>
<organism evidence="2 3">
    <name type="scientific">Candidatus Oscillibacter excrementigallinarum</name>
    <dbReference type="NCBI Taxonomy" id="2838716"/>
    <lineage>
        <taxon>Bacteria</taxon>
        <taxon>Bacillati</taxon>
        <taxon>Bacillota</taxon>
        <taxon>Clostridia</taxon>
        <taxon>Eubacteriales</taxon>
        <taxon>Oscillospiraceae</taxon>
        <taxon>Oscillibacter</taxon>
    </lineage>
</organism>
<proteinExistence type="predicted"/>
<dbReference type="InterPro" id="IPR036779">
    <property type="entry name" value="LysM_dom_sf"/>
</dbReference>
<protein>
    <submittedName>
        <fullName evidence="2">SafA/ExsA family spore coat assembly protein</fullName>
    </submittedName>
</protein>
<name>A0A9D2LGZ6_9FIRM</name>
<evidence type="ECO:0000313" key="2">
    <source>
        <dbReference type="EMBL" id="HJB12434.1"/>
    </source>
</evidence>
<evidence type="ECO:0000313" key="3">
    <source>
        <dbReference type="Proteomes" id="UP000823824"/>
    </source>
</evidence>